<name>A0A383C8N3_9ZZZZ</name>
<sequence length="155" mass="16312">MMRQMKWLLLLSIYAGCAGDGSTLGPDGKLANDEKVDGMDGGEVELPSTDITLVQISDQIFSQSCAFNGCHGGGAPAANMSLEAESVATEIIGVASTQLANLKRVDPGNPEGSYLLKKLRGDSDILNSQMPLGSVLSDEQIEMIREWIAGGAPIE</sequence>
<evidence type="ECO:0008006" key="2">
    <source>
        <dbReference type="Google" id="ProtNLM"/>
    </source>
</evidence>
<accession>A0A383C8N3</accession>
<dbReference type="AlphaFoldDB" id="A0A383C8N3"/>
<evidence type="ECO:0000313" key="1">
    <source>
        <dbReference type="EMBL" id="SVE28413.1"/>
    </source>
</evidence>
<dbReference type="EMBL" id="UINC01206678">
    <property type="protein sequence ID" value="SVE28413.1"/>
    <property type="molecule type" value="Genomic_DNA"/>
</dbReference>
<protein>
    <recommendedName>
        <fullName evidence="2">Cytochrome c domain-containing protein</fullName>
    </recommendedName>
</protein>
<proteinExistence type="predicted"/>
<gene>
    <name evidence="1" type="ORF">METZ01_LOCUS481267</name>
</gene>
<reference evidence="1" key="1">
    <citation type="submission" date="2018-05" db="EMBL/GenBank/DDBJ databases">
        <authorList>
            <person name="Lanie J.A."/>
            <person name="Ng W.-L."/>
            <person name="Kazmierczak K.M."/>
            <person name="Andrzejewski T.M."/>
            <person name="Davidsen T.M."/>
            <person name="Wayne K.J."/>
            <person name="Tettelin H."/>
            <person name="Glass J.I."/>
            <person name="Rusch D."/>
            <person name="Podicherti R."/>
            <person name="Tsui H.-C.T."/>
            <person name="Winkler M.E."/>
        </authorList>
    </citation>
    <scope>NUCLEOTIDE SEQUENCE</scope>
</reference>
<organism evidence="1">
    <name type="scientific">marine metagenome</name>
    <dbReference type="NCBI Taxonomy" id="408172"/>
    <lineage>
        <taxon>unclassified sequences</taxon>
        <taxon>metagenomes</taxon>
        <taxon>ecological metagenomes</taxon>
    </lineage>
</organism>